<evidence type="ECO:0000313" key="10">
    <source>
        <dbReference type="Proteomes" id="UP000030428"/>
    </source>
</evidence>
<dbReference type="Gene3D" id="3.40.50.200">
    <property type="entry name" value="Peptidase S8/S53 domain"/>
    <property type="match status" value="1"/>
</dbReference>
<feature type="compositionally biased region" description="Basic and acidic residues" evidence="6">
    <location>
        <begin position="458"/>
        <end position="469"/>
    </location>
</feature>
<dbReference type="InterPro" id="IPR044060">
    <property type="entry name" value="Bacterial_rp_domain"/>
</dbReference>
<dbReference type="GO" id="GO:0006508">
    <property type="term" value="P:proteolysis"/>
    <property type="evidence" value="ECO:0007669"/>
    <property type="project" value="UniProtKB-KW"/>
</dbReference>
<evidence type="ECO:0000256" key="6">
    <source>
        <dbReference type="SAM" id="MobiDB-lite"/>
    </source>
</evidence>
<dbReference type="InterPro" id="IPR013783">
    <property type="entry name" value="Ig-like_fold"/>
</dbReference>
<gene>
    <name evidence="9" type="ORF">PN36_33215</name>
</gene>
<evidence type="ECO:0000256" key="3">
    <source>
        <dbReference type="ARBA" id="ARBA00022801"/>
    </source>
</evidence>
<dbReference type="PANTHER" id="PTHR43806">
    <property type="entry name" value="PEPTIDASE S8"/>
    <property type="match status" value="1"/>
</dbReference>
<dbReference type="InterPro" id="IPR036852">
    <property type="entry name" value="Peptidase_S8/S53_dom_sf"/>
</dbReference>
<dbReference type="Gene3D" id="2.60.40.10">
    <property type="entry name" value="Immunoglobulins"/>
    <property type="match status" value="1"/>
</dbReference>
<dbReference type="PANTHER" id="PTHR43806:SF11">
    <property type="entry name" value="CEREVISIN-RELATED"/>
    <property type="match status" value="1"/>
</dbReference>
<evidence type="ECO:0000256" key="1">
    <source>
        <dbReference type="ARBA" id="ARBA00011073"/>
    </source>
</evidence>
<dbReference type="PROSITE" id="PS00138">
    <property type="entry name" value="SUBTILASE_SER"/>
    <property type="match status" value="1"/>
</dbReference>
<dbReference type="PROSITE" id="PS51892">
    <property type="entry name" value="SUBTILASE"/>
    <property type="match status" value="1"/>
</dbReference>
<dbReference type="Pfam" id="PF00082">
    <property type="entry name" value="Peptidase_S8"/>
    <property type="match status" value="1"/>
</dbReference>
<comment type="similarity">
    <text evidence="1 5">Belongs to the peptidase S8 family.</text>
</comment>
<dbReference type="InterPro" id="IPR050131">
    <property type="entry name" value="Peptidase_S8_subtilisin-like"/>
</dbReference>
<protein>
    <recommendedName>
        <fullName evidence="11">Peptidase S8/S53 domain-containing protein</fullName>
    </recommendedName>
</protein>
<feature type="region of interest" description="Disordered" evidence="6">
    <location>
        <begin position="438"/>
        <end position="469"/>
    </location>
</feature>
<dbReference type="InterPro" id="IPR000209">
    <property type="entry name" value="Peptidase_S8/S53_dom"/>
</dbReference>
<feature type="active site" description="Charge relay system" evidence="5">
    <location>
        <position position="188"/>
    </location>
</feature>
<feature type="non-terminal residue" evidence="9">
    <location>
        <position position="1"/>
    </location>
</feature>
<accession>A0A4E0RBA3</accession>
<dbReference type="InterPro" id="IPR015500">
    <property type="entry name" value="Peptidase_S8_subtilisin-rel"/>
</dbReference>
<dbReference type="Gene3D" id="3.40.50.880">
    <property type="match status" value="1"/>
</dbReference>
<feature type="non-terminal residue" evidence="9">
    <location>
        <position position="869"/>
    </location>
</feature>
<name>A0A4E0RBA3_9GAMM</name>
<dbReference type="AlphaFoldDB" id="A0A4E0RBA3"/>
<feature type="domain" description="Peptidase S8/S53" evidence="7">
    <location>
        <begin position="6"/>
        <end position="221"/>
    </location>
</feature>
<dbReference type="EMBL" id="JSZA02000330">
    <property type="protein sequence ID" value="TGN99826.1"/>
    <property type="molecule type" value="Genomic_DNA"/>
</dbReference>
<evidence type="ECO:0000313" key="9">
    <source>
        <dbReference type="EMBL" id="TGN99826.1"/>
    </source>
</evidence>
<evidence type="ECO:0000259" key="7">
    <source>
        <dbReference type="Pfam" id="PF00082"/>
    </source>
</evidence>
<dbReference type="GO" id="GO:0004252">
    <property type="term" value="F:serine-type endopeptidase activity"/>
    <property type="evidence" value="ECO:0007669"/>
    <property type="project" value="UniProtKB-UniRule"/>
</dbReference>
<feature type="domain" description="Bacterial repeat" evidence="8">
    <location>
        <begin position="317"/>
        <end position="393"/>
    </location>
</feature>
<dbReference type="Proteomes" id="UP000030428">
    <property type="component" value="Unassembled WGS sequence"/>
</dbReference>
<evidence type="ECO:0008006" key="11">
    <source>
        <dbReference type="Google" id="ProtNLM"/>
    </source>
</evidence>
<evidence type="ECO:0000256" key="4">
    <source>
        <dbReference type="ARBA" id="ARBA00022825"/>
    </source>
</evidence>
<keyword evidence="2 5" id="KW-0645">Protease</keyword>
<dbReference type="SUPFAM" id="SSF52743">
    <property type="entry name" value="Subtilisin-like"/>
    <property type="match status" value="1"/>
</dbReference>
<dbReference type="PRINTS" id="PR00723">
    <property type="entry name" value="SUBTILISIN"/>
</dbReference>
<evidence type="ECO:0000256" key="2">
    <source>
        <dbReference type="ARBA" id="ARBA00022670"/>
    </source>
</evidence>
<organism evidence="9 10">
    <name type="scientific">Candidatus Thiomargarita nelsonii</name>
    <dbReference type="NCBI Taxonomy" id="1003181"/>
    <lineage>
        <taxon>Bacteria</taxon>
        <taxon>Pseudomonadati</taxon>
        <taxon>Pseudomonadota</taxon>
        <taxon>Gammaproteobacteria</taxon>
        <taxon>Thiotrichales</taxon>
        <taxon>Thiotrichaceae</taxon>
        <taxon>Thiomargarita</taxon>
    </lineage>
</organism>
<evidence type="ECO:0000256" key="5">
    <source>
        <dbReference type="PROSITE-ProRule" id="PRU01240"/>
    </source>
</evidence>
<comment type="caution">
    <text evidence="9">The sequence shown here is derived from an EMBL/GenBank/DDBJ whole genome shotgun (WGS) entry which is preliminary data.</text>
</comment>
<feature type="active site" description="Charge relay system" evidence="5">
    <location>
        <position position="28"/>
    </location>
</feature>
<dbReference type="InterPro" id="IPR034204">
    <property type="entry name" value="PfSUB1-like_cat_dom"/>
</dbReference>
<dbReference type="PROSITE" id="PS00137">
    <property type="entry name" value="SUBTILASE_HIS"/>
    <property type="match status" value="1"/>
</dbReference>
<dbReference type="Pfam" id="PF18998">
    <property type="entry name" value="Flg_new_2"/>
    <property type="match status" value="1"/>
</dbReference>
<dbReference type="InterPro" id="IPR022398">
    <property type="entry name" value="Peptidase_S8_His-AS"/>
</dbReference>
<keyword evidence="10" id="KW-1185">Reference proteome</keyword>
<keyword evidence="3 5" id="KW-0378">Hydrolase</keyword>
<proteinExistence type="inferred from homology"/>
<dbReference type="CDD" id="cd03143">
    <property type="entry name" value="A4_beta-galactosidase_middle_domain"/>
    <property type="match status" value="1"/>
</dbReference>
<feature type="active site" description="Charge relay system" evidence="5">
    <location>
        <position position="1"/>
    </location>
</feature>
<dbReference type="SUPFAM" id="SSF52317">
    <property type="entry name" value="Class I glutamine amidotransferase-like"/>
    <property type="match status" value="1"/>
</dbReference>
<dbReference type="CDD" id="cd07473">
    <property type="entry name" value="Peptidases_S8_Subtilisin_like"/>
    <property type="match status" value="1"/>
</dbReference>
<evidence type="ECO:0000259" key="8">
    <source>
        <dbReference type="Pfam" id="PF18998"/>
    </source>
</evidence>
<dbReference type="InterPro" id="IPR023828">
    <property type="entry name" value="Peptidase_S8_Ser-AS"/>
</dbReference>
<reference evidence="9 10" key="1">
    <citation type="journal article" date="2016" name="Front. Microbiol.">
        <title>Single-Cell (Meta-)Genomics of a Dimorphic Candidatus Thiomargarita nelsonii Reveals Genomic Plasticity.</title>
        <authorList>
            <person name="Flood B.E."/>
            <person name="Fliss P."/>
            <person name="Jones D.S."/>
            <person name="Dick G.J."/>
            <person name="Jain S."/>
            <person name="Kaster A.K."/>
            <person name="Winkel M."/>
            <person name="Mussmann M."/>
            <person name="Bailey J."/>
        </authorList>
    </citation>
    <scope>NUCLEOTIDE SEQUENCE [LARGE SCALE GENOMIC DNA]</scope>
    <source>
        <strain evidence="9">Hydrate Ridge</strain>
    </source>
</reference>
<keyword evidence="4 5" id="KW-0720">Serine protease</keyword>
<dbReference type="InterPro" id="IPR029062">
    <property type="entry name" value="Class_I_gatase-like"/>
</dbReference>
<sequence length="869" mass="91394">DDGNGFIDDVYGYDFAYGDGDPMDGHSHGTHCSGTIGGVGNNSTGVAGVTHAVRIMAVKFLSDAGSGSTDDAIDSIIYAVDNGAQILSNSWGGGGFSQGLEDAISYANDNNVLFVAAAGNDDLNNDVYPHYPSSYEVPNVMAIAATDHNDAKAWFSCYGLTSVDLGAPGVSILSTVPGDGYDSYNGTSMATPHVSGAAALLKGYNPNLSALELKSMLMESVDPVDSMDGITVTGGRLNINNALKMAGTPWITVEGEFSGEIAPGGSVELTVRLNAPEYLLGDYTAEINVDSNDPVNPHQVVPVVLHVIMGTRYSLSVAKSGTGDGTVTSSPAGIDCGSDCVEDFVAGTEVLLTATPASGSTFGSWTNCPTPTENECTVEMDQARQVTATFDLIPPPVLRVDPTEMPHVTLAPDETTTQTLTLHNDGDGVLRATLSIDAHSSGGNPQLIPGQPQSDSSMKADRNAGSENAKEVGELNPVFTPLAENLEVLYVNTMGGEDPSFRSGLQGLPNIGTLDIVDATSSTPNVDYLLQYDVVVLASNYYFADSTTLGNNLADYVDAGGRVILLAGTFDADEGWALDGRIMTAAYSPLAPEYYSGGWTDAISFESHPITQGVSSLSTYYYNESVAPQGNGQPLGLYDSGYLIGAYNSDKPIVAINVFPHDDRWSGDLIRLVGNALDWVAGSGWLSLAPTTVEVPPHESVQVEVTYNATDEGDYAADIIITSNDPVNPEVTVPATLRVQSGPPPVMDVSPSSIEDTLREGENSAHTLTLSNTGESRLTYNLSVTQTGGSSTVPSERPVLTEIPDGVEYRSEELIIGIAEGADRAEVAMLRESVNATLKKTIEPLNIEVWNIPATDEPGFIDLIQELSA</sequence>